<reference evidence="1" key="1">
    <citation type="submission" date="2020-05" db="EMBL/GenBank/DDBJ databases">
        <title>Large-scale comparative analyses of tick genomes elucidate their genetic diversity and vector capacities.</title>
        <authorList>
            <person name="Jia N."/>
            <person name="Wang J."/>
            <person name="Shi W."/>
            <person name="Du L."/>
            <person name="Sun Y."/>
            <person name="Zhan W."/>
            <person name="Jiang J."/>
            <person name="Wang Q."/>
            <person name="Zhang B."/>
            <person name="Ji P."/>
            <person name="Sakyi L.B."/>
            <person name="Cui X."/>
            <person name="Yuan T."/>
            <person name="Jiang B."/>
            <person name="Yang W."/>
            <person name="Lam T.T.-Y."/>
            <person name="Chang Q."/>
            <person name="Ding S."/>
            <person name="Wang X."/>
            <person name="Zhu J."/>
            <person name="Ruan X."/>
            <person name="Zhao L."/>
            <person name="Wei J."/>
            <person name="Que T."/>
            <person name="Du C."/>
            <person name="Cheng J."/>
            <person name="Dai P."/>
            <person name="Han X."/>
            <person name="Huang E."/>
            <person name="Gao Y."/>
            <person name="Liu J."/>
            <person name="Shao H."/>
            <person name="Ye R."/>
            <person name="Li L."/>
            <person name="Wei W."/>
            <person name="Wang X."/>
            <person name="Wang C."/>
            <person name="Yang T."/>
            <person name="Huo Q."/>
            <person name="Li W."/>
            <person name="Guo W."/>
            <person name="Chen H."/>
            <person name="Zhou L."/>
            <person name="Ni X."/>
            <person name="Tian J."/>
            <person name="Zhou Y."/>
            <person name="Sheng Y."/>
            <person name="Liu T."/>
            <person name="Pan Y."/>
            <person name="Xia L."/>
            <person name="Li J."/>
            <person name="Zhao F."/>
            <person name="Cao W."/>
        </authorList>
    </citation>
    <scope>NUCLEOTIDE SEQUENCE</scope>
    <source>
        <strain evidence="1">Hyas-2018</strain>
    </source>
</reference>
<evidence type="ECO:0000313" key="1">
    <source>
        <dbReference type="EMBL" id="KAH6945120.1"/>
    </source>
</evidence>
<dbReference type="Proteomes" id="UP000821845">
    <property type="component" value="Chromosome 1"/>
</dbReference>
<sequence>MLNDQRLVDHGATADASMPNMNFVATAPGIAEDETANKENAPEVSEKGRTSPRPPMGTMALLERTLSAKNEVRIALLREEHAMPMRLMEEEQKNKEHELKLEILQVQKKVH</sequence>
<organism evidence="1 2">
    <name type="scientific">Hyalomma asiaticum</name>
    <name type="common">Tick</name>
    <dbReference type="NCBI Taxonomy" id="266040"/>
    <lineage>
        <taxon>Eukaryota</taxon>
        <taxon>Metazoa</taxon>
        <taxon>Ecdysozoa</taxon>
        <taxon>Arthropoda</taxon>
        <taxon>Chelicerata</taxon>
        <taxon>Arachnida</taxon>
        <taxon>Acari</taxon>
        <taxon>Parasitiformes</taxon>
        <taxon>Ixodida</taxon>
        <taxon>Ixodoidea</taxon>
        <taxon>Ixodidae</taxon>
        <taxon>Hyalomminae</taxon>
        <taxon>Hyalomma</taxon>
    </lineage>
</organism>
<accession>A0ACB7TE80</accession>
<gene>
    <name evidence="1" type="ORF">HPB50_007327</name>
</gene>
<evidence type="ECO:0000313" key="2">
    <source>
        <dbReference type="Proteomes" id="UP000821845"/>
    </source>
</evidence>
<comment type="caution">
    <text evidence="1">The sequence shown here is derived from an EMBL/GenBank/DDBJ whole genome shotgun (WGS) entry which is preliminary data.</text>
</comment>
<keyword evidence="2" id="KW-1185">Reference proteome</keyword>
<proteinExistence type="predicted"/>
<dbReference type="EMBL" id="CM023481">
    <property type="protein sequence ID" value="KAH6945120.1"/>
    <property type="molecule type" value="Genomic_DNA"/>
</dbReference>
<protein>
    <submittedName>
        <fullName evidence="1">Uncharacterized protein</fullName>
    </submittedName>
</protein>
<name>A0ACB7TE80_HYAAI</name>